<reference evidence="1 2" key="1">
    <citation type="submission" date="2014-02" db="EMBL/GenBank/DDBJ databases">
        <title>Transposable element dynamics among asymbiotic and ectomycorrhizal Amanita fungi.</title>
        <authorList>
            <consortium name="DOE Joint Genome Institute"/>
            <person name="Hess J."/>
            <person name="Skrede I."/>
            <person name="Wolfe B."/>
            <person name="LaButti K."/>
            <person name="Ohm R.A."/>
            <person name="Grigoriev I.V."/>
            <person name="Pringle A."/>
        </authorList>
    </citation>
    <scope>NUCLEOTIDE SEQUENCE [LARGE SCALE GENOMIC DNA]</scope>
    <source>
        <strain evidence="1 2">SKay4041</strain>
    </source>
</reference>
<dbReference type="Gene3D" id="3.40.50.1820">
    <property type="entry name" value="alpha/beta hydrolase"/>
    <property type="match status" value="1"/>
</dbReference>
<dbReference type="Proteomes" id="UP000242287">
    <property type="component" value="Unassembled WGS sequence"/>
</dbReference>
<sequence>MPFVDICCGDDYASIYYNTNTMCGNVSGFDPAKPSIILLHPFLLDSSWLDYQFDDIRLYQNYNMIAFDMRTGGRSQCKGSGVHDSWVDAADLAFCHQILHLPPCHILAFESLSVNCALRFAALFPEMCLSLTLCNIPSPTESKCIKTAYHDMMDKWCFAEDLEAFEDAAVEAIKILLGVCFHSECCNDTLDQLICYWAIKLPPSQRHRMVETVNVLLNRTPLNEATLRSITHPVLIIHVWNF</sequence>
<evidence type="ECO:0000313" key="1">
    <source>
        <dbReference type="EMBL" id="PFH52569.1"/>
    </source>
</evidence>
<dbReference type="AlphaFoldDB" id="A0A2A9NPU7"/>
<evidence type="ECO:0008006" key="3">
    <source>
        <dbReference type="Google" id="ProtNLM"/>
    </source>
</evidence>
<dbReference type="EMBL" id="KZ301978">
    <property type="protein sequence ID" value="PFH52569.1"/>
    <property type="molecule type" value="Genomic_DNA"/>
</dbReference>
<dbReference type="SUPFAM" id="SSF53474">
    <property type="entry name" value="alpha/beta-Hydrolases"/>
    <property type="match status" value="1"/>
</dbReference>
<keyword evidence="2" id="KW-1185">Reference proteome</keyword>
<organism evidence="1 2">
    <name type="scientific">Amanita thiersii Skay4041</name>
    <dbReference type="NCBI Taxonomy" id="703135"/>
    <lineage>
        <taxon>Eukaryota</taxon>
        <taxon>Fungi</taxon>
        <taxon>Dikarya</taxon>
        <taxon>Basidiomycota</taxon>
        <taxon>Agaricomycotina</taxon>
        <taxon>Agaricomycetes</taxon>
        <taxon>Agaricomycetidae</taxon>
        <taxon>Agaricales</taxon>
        <taxon>Pluteineae</taxon>
        <taxon>Amanitaceae</taxon>
        <taxon>Amanita</taxon>
    </lineage>
</organism>
<proteinExistence type="predicted"/>
<name>A0A2A9NPU7_9AGAR</name>
<dbReference type="InterPro" id="IPR029058">
    <property type="entry name" value="AB_hydrolase_fold"/>
</dbReference>
<dbReference type="STRING" id="703135.A0A2A9NPU7"/>
<dbReference type="OrthoDB" id="19657at2759"/>
<evidence type="ECO:0000313" key="2">
    <source>
        <dbReference type="Proteomes" id="UP000242287"/>
    </source>
</evidence>
<accession>A0A2A9NPU7</accession>
<protein>
    <recommendedName>
        <fullName evidence="3">AB hydrolase-1 domain-containing protein</fullName>
    </recommendedName>
</protein>
<gene>
    <name evidence="1" type="ORF">AMATHDRAFT_139549</name>
</gene>